<proteinExistence type="predicted"/>
<keyword evidence="1" id="KW-1133">Transmembrane helix</keyword>
<reference evidence="2 3" key="1">
    <citation type="submission" date="2020-05" db="EMBL/GenBank/DDBJ databases">
        <title>Complete closed genome sequence of Defluviicoccus vanus.</title>
        <authorList>
            <person name="Bessarab I."/>
            <person name="Arumugam K."/>
            <person name="Maszenan A.M."/>
            <person name="Seviour R.J."/>
            <person name="Williams R.B."/>
        </authorList>
    </citation>
    <scope>NUCLEOTIDE SEQUENCE [LARGE SCALE GENOMIC DNA]</scope>
    <source>
        <strain evidence="2 3">Ben 114</strain>
    </source>
</reference>
<dbReference type="GO" id="GO:0043190">
    <property type="term" value="C:ATP-binding cassette (ABC) transporter complex"/>
    <property type="evidence" value="ECO:0007669"/>
    <property type="project" value="InterPro"/>
</dbReference>
<feature type="transmembrane region" description="Helical" evidence="1">
    <location>
        <begin position="20"/>
        <end position="39"/>
    </location>
</feature>
<keyword evidence="1" id="KW-0472">Membrane</keyword>
<sequence>MQVNEEVDALQTLGIPPIDFLVIPRIVALVLMMPLLFFYASLFSMLGGAGVVLGTLNVTGFAYFHQTAGAIDLVDIGVGLTKSVVFGALVAFFGCYCGIKCGRSAAAVGAAATSAVVQSIIAVIVANMVFAVITNILGV</sequence>
<evidence type="ECO:0000313" key="3">
    <source>
        <dbReference type="Proteomes" id="UP000516369"/>
    </source>
</evidence>
<dbReference type="Pfam" id="PF02405">
    <property type="entry name" value="MlaE"/>
    <property type="match status" value="1"/>
</dbReference>
<feature type="transmembrane region" description="Helical" evidence="1">
    <location>
        <begin position="106"/>
        <end position="133"/>
    </location>
</feature>
<gene>
    <name evidence="2" type="ORF">HQ394_02345</name>
</gene>
<keyword evidence="1" id="KW-0812">Transmembrane</keyword>
<evidence type="ECO:0000256" key="1">
    <source>
        <dbReference type="SAM" id="Phobius"/>
    </source>
</evidence>
<accession>A0A7H1MY77</accession>
<dbReference type="AlphaFoldDB" id="A0A7H1MY77"/>
<dbReference type="PANTHER" id="PTHR30188">
    <property type="entry name" value="ABC TRANSPORTER PERMEASE PROTEIN-RELATED"/>
    <property type="match status" value="1"/>
</dbReference>
<feature type="transmembrane region" description="Helical" evidence="1">
    <location>
        <begin position="76"/>
        <end position="99"/>
    </location>
</feature>
<evidence type="ECO:0000313" key="2">
    <source>
        <dbReference type="EMBL" id="QNT68413.1"/>
    </source>
</evidence>
<dbReference type="KEGG" id="dvn:HQ394_02345"/>
<protein>
    <submittedName>
        <fullName evidence="2">ABC transporter permease</fullName>
    </submittedName>
</protein>
<dbReference type="InterPro" id="IPR030802">
    <property type="entry name" value="Permease_MalE"/>
</dbReference>
<dbReference type="EMBL" id="CP053923">
    <property type="protein sequence ID" value="QNT68413.1"/>
    <property type="molecule type" value="Genomic_DNA"/>
</dbReference>
<dbReference type="GO" id="GO:0005548">
    <property type="term" value="F:phospholipid transporter activity"/>
    <property type="evidence" value="ECO:0007669"/>
    <property type="project" value="TreeGrafter"/>
</dbReference>
<feature type="transmembrane region" description="Helical" evidence="1">
    <location>
        <begin position="46"/>
        <end position="64"/>
    </location>
</feature>
<dbReference type="PANTHER" id="PTHR30188:SF3">
    <property type="entry name" value="ABC TRANSPORTER PERMEASE"/>
    <property type="match status" value="1"/>
</dbReference>
<keyword evidence="3" id="KW-1185">Reference proteome</keyword>
<name>A0A7H1MY77_9PROT</name>
<dbReference type="Proteomes" id="UP000516369">
    <property type="component" value="Chromosome"/>
</dbReference>
<organism evidence="2 3">
    <name type="scientific">Defluviicoccus vanus</name>
    <dbReference type="NCBI Taxonomy" id="111831"/>
    <lineage>
        <taxon>Bacteria</taxon>
        <taxon>Pseudomonadati</taxon>
        <taxon>Pseudomonadota</taxon>
        <taxon>Alphaproteobacteria</taxon>
        <taxon>Rhodospirillales</taxon>
        <taxon>Rhodospirillaceae</taxon>
        <taxon>Defluviicoccus</taxon>
    </lineage>
</organism>